<evidence type="ECO:0000256" key="3">
    <source>
        <dbReference type="ARBA" id="ARBA00023002"/>
    </source>
</evidence>
<dbReference type="VEuPathDB" id="FungiDB:P175DRAFT_0495338"/>
<gene>
    <name evidence="4" type="ORF">AOCH_001006</name>
</gene>
<dbReference type="PANTHER" id="PTHR24320:SF282">
    <property type="entry name" value="WW DOMAIN-CONTAINING OXIDOREDUCTASE"/>
    <property type="match status" value="1"/>
</dbReference>
<accession>A0A0F8TWY7</accession>
<evidence type="ECO:0000256" key="2">
    <source>
        <dbReference type="ARBA" id="ARBA00022857"/>
    </source>
</evidence>
<dbReference type="Gene3D" id="3.40.50.720">
    <property type="entry name" value="NAD(P)-binding Rossmann-like Domain"/>
    <property type="match status" value="1"/>
</dbReference>
<comment type="similarity">
    <text evidence="1">Belongs to the short-chain dehydrogenases/reductases (SDR) family.</text>
</comment>
<evidence type="ECO:0000313" key="5">
    <source>
        <dbReference type="Proteomes" id="UP000034947"/>
    </source>
</evidence>
<keyword evidence="3" id="KW-0560">Oxidoreductase</keyword>
<dbReference type="InterPro" id="IPR036291">
    <property type="entry name" value="NAD(P)-bd_dom_sf"/>
</dbReference>
<proteinExistence type="inferred from homology"/>
<dbReference type="OrthoDB" id="191139at2759"/>
<dbReference type="InterPro" id="IPR002347">
    <property type="entry name" value="SDR_fam"/>
</dbReference>
<reference evidence="4 5" key="1">
    <citation type="submission" date="2015-02" db="EMBL/GenBank/DDBJ databases">
        <title>Draft Genome Sequences of Two Closely-Related Aflatoxigenic Aspergillus Species Obtained from the Cote d'Ivoire.</title>
        <authorList>
            <person name="Moore G.G."/>
            <person name="Beltz S.B."/>
            <person name="Mack B.M."/>
        </authorList>
    </citation>
    <scope>NUCLEOTIDE SEQUENCE [LARGE SCALE GENOMIC DNA]</scope>
    <source>
        <strain evidence="4 5">SRRC1432</strain>
    </source>
</reference>
<comment type="caution">
    <text evidence="4">The sequence shown here is derived from an EMBL/GenBank/DDBJ whole genome shotgun (WGS) entry which is preliminary data.</text>
</comment>
<dbReference type="Pfam" id="PF00106">
    <property type="entry name" value="adh_short"/>
    <property type="match status" value="1"/>
</dbReference>
<evidence type="ECO:0000313" key="4">
    <source>
        <dbReference type="EMBL" id="KKK11863.1"/>
    </source>
</evidence>
<dbReference type="AlphaFoldDB" id="A0A0F8TWY7"/>
<keyword evidence="5" id="KW-1185">Reference proteome</keyword>
<dbReference type="SUPFAM" id="SSF51735">
    <property type="entry name" value="NAD(P)-binding Rossmann-fold domains"/>
    <property type="match status" value="1"/>
</dbReference>
<dbReference type="PRINTS" id="PR00081">
    <property type="entry name" value="GDHRDH"/>
</dbReference>
<name>A0A0F8TWY7_9EURO</name>
<dbReference type="EMBL" id="JYKN01003579">
    <property type="protein sequence ID" value="KKK11863.1"/>
    <property type="molecule type" value="Genomic_DNA"/>
</dbReference>
<evidence type="ECO:0000256" key="1">
    <source>
        <dbReference type="ARBA" id="ARBA00006484"/>
    </source>
</evidence>
<keyword evidence="2" id="KW-0521">NADP</keyword>
<dbReference type="GO" id="GO:0016491">
    <property type="term" value="F:oxidoreductase activity"/>
    <property type="evidence" value="ECO:0007669"/>
    <property type="project" value="UniProtKB-KW"/>
</dbReference>
<dbReference type="Proteomes" id="UP000034947">
    <property type="component" value="Unassembled WGS sequence"/>
</dbReference>
<sequence length="323" mass="35205">MAAFLAAALNPTNYIGGVSFHPDRDIQDLSEKVVLVTGGNTGLGKETIRQLLKHNPRQVFLAARSEAKARNAIGELESGTSKGLKISWLPLDLASNTSIENAVKEFQAQSSRLDILILNAGVMALPLGETEMGHEIQLGTNYIGHFLLTRLLLPILLKTAEEPQSDVRVVTLSSIGHNLAPSFLTILNQRRLKDTNANTRYGASKVANILFAAELARRHPSIRSVSVHPGIILTDLYTPFSEQSILAAASTRVIGLFASSVYEGALNQLWAAAGAKREELVNGGYYMPVGILKSRNKYARSKDMGKHLWDWTEAELRIAGIII</sequence>
<organism evidence="4 5">
    <name type="scientific">Aspergillus ochraceoroseus</name>
    <dbReference type="NCBI Taxonomy" id="138278"/>
    <lineage>
        <taxon>Eukaryota</taxon>
        <taxon>Fungi</taxon>
        <taxon>Dikarya</taxon>
        <taxon>Ascomycota</taxon>
        <taxon>Pezizomycotina</taxon>
        <taxon>Eurotiomycetes</taxon>
        <taxon>Eurotiomycetidae</taxon>
        <taxon>Eurotiales</taxon>
        <taxon>Aspergillaceae</taxon>
        <taxon>Aspergillus</taxon>
        <taxon>Aspergillus subgen. Nidulantes</taxon>
    </lineage>
</organism>
<dbReference type="PANTHER" id="PTHR24320">
    <property type="entry name" value="RETINOL DEHYDROGENASE"/>
    <property type="match status" value="1"/>
</dbReference>
<protein>
    <submittedName>
        <fullName evidence="4">Putative short-chain dehydrogenase</fullName>
    </submittedName>
</protein>